<dbReference type="Pfam" id="PF06854">
    <property type="entry name" value="Phage_Gp15"/>
    <property type="match status" value="1"/>
</dbReference>
<dbReference type="EMBL" id="BK014862">
    <property type="protein sequence ID" value="DAD79235.1"/>
    <property type="molecule type" value="Genomic_DNA"/>
</dbReference>
<accession>A0A8S5MBD1</accession>
<sequence length="180" mass="20630">MFYTLPTALTVGGQKLAIDSDWRTALDCLEALHDADLTDVDRAVVVLGLLYREPAPADALEDALRQAMWYLSGGSERSGKPGPRLMDWEQDFTFVVSAVNRVAGREIRELPYMHWWTFLGYYGEIGDSTFAQIIRIRQLKAKHKKLDKTDAQWYRENRDIVDLKVKYTDAEADLFKRLGV</sequence>
<proteinExistence type="predicted"/>
<protein>
    <recommendedName>
        <fullName evidence="2">Bacteriophage Gp15 protein</fullName>
    </recommendedName>
</protein>
<evidence type="ECO:0000313" key="1">
    <source>
        <dbReference type="EMBL" id="DAD79235.1"/>
    </source>
</evidence>
<reference evidence="1" key="1">
    <citation type="journal article" date="2021" name="Proc. Natl. Acad. Sci. U.S.A.">
        <title>A Catalog of Tens of Thousands of Viruses from Human Metagenomes Reveals Hidden Associations with Chronic Diseases.</title>
        <authorList>
            <person name="Tisza M.J."/>
            <person name="Buck C.B."/>
        </authorList>
    </citation>
    <scope>NUCLEOTIDE SEQUENCE</scope>
    <source>
        <strain evidence="1">CtRPH1</strain>
    </source>
</reference>
<dbReference type="InterPro" id="IPR009660">
    <property type="entry name" value="Phage_A500_Gp15"/>
</dbReference>
<name>A0A8S5MBD1_9CAUD</name>
<organism evidence="1">
    <name type="scientific">Myoviridae sp. ctRPH1</name>
    <dbReference type="NCBI Taxonomy" id="2826650"/>
    <lineage>
        <taxon>Viruses</taxon>
        <taxon>Duplodnaviria</taxon>
        <taxon>Heunggongvirae</taxon>
        <taxon>Uroviricota</taxon>
        <taxon>Caudoviricetes</taxon>
    </lineage>
</organism>
<evidence type="ECO:0008006" key="2">
    <source>
        <dbReference type="Google" id="ProtNLM"/>
    </source>
</evidence>